<reference evidence="2 3" key="2">
    <citation type="journal article" date="2011" name="Stand. Genomic Sci.">
        <title>Complete genome sequence of Ferroglobus placidus AEDII12DO.</title>
        <authorList>
            <person name="Anderson I."/>
            <person name="Risso C."/>
            <person name="Holmes D."/>
            <person name="Lucas S."/>
            <person name="Copeland A."/>
            <person name="Lapidus A."/>
            <person name="Cheng J.F."/>
            <person name="Bruce D."/>
            <person name="Goodwin L."/>
            <person name="Pitluck S."/>
            <person name="Saunders E."/>
            <person name="Brettin T."/>
            <person name="Detter J.C."/>
            <person name="Han C."/>
            <person name="Tapia R."/>
            <person name="Larimer F."/>
            <person name="Land M."/>
            <person name="Hauser L."/>
            <person name="Woyke T."/>
            <person name="Lovley D."/>
            <person name="Kyrpides N."/>
            <person name="Ivanova N."/>
        </authorList>
    </citation>
    <scope>NUCLEOTIDE SEQUENCE [LARGE SCALE GENOMIC DNA]</scope>
    <source>
        <strain evidence="3">DSM 10642 / AEDII12DO</strain>
    </source>
</reference>
<dbReference type="InterPro" id="IPR050312">
    <property type="entry name" value="IolE/XylAMocC-like"/>
</dbReference>
<dbReference type="GO" id="GO:0016853">
    <property type="term" value="F:isomerase activity"/>
    <property type="evidence" value="ECO:0007669"/>
    <property type="project" value="UniProtKB-KW"/>
</dbReference>
<dbReference type="Proteomes" id="UP000002613">
    <property type="component" value="Chromosome"/>
</dbReference>
<dbReference type="KEGG" id="fpl:Ferp_2235"/>
<dbReference type="PaxDb" id="589924-Ferp_2235"/>
<dbReference type="InterPro" id="IPR013022">
    <property type="entry name" value="Xyl_isomerase-like_TIM-brl"/>
</dbReference>
<dbReference type="SUPFAM" id="SSF51658">
    <property type="entry name" value="Xylose isomerase-like"/>
    <property type="match status" value="1"/>
</dbReference>
<dbReference type="OrthoDB" id="372143at2157"/>
<dbReference type="eggNOG" id="arCOG01895">
    <property type="taxonomic scope" value="Archaea"/>
</dbReference>
<gene>
    <name evidence="2" type="ordered locus">Ferp_2235</name>
</gene>
<accession>D3S0X0</accession>
<protein>
    <submittedName>
        <fullName evidence="2">Xylose isomerase domain protein TIM barrel</fullName>
    </submittedName>
</protein>
<dbReference type="Pfam" id="PF01261">
    <property type="entry name" value="AP_endonuc_2"/>
    <property type="match status" value="1"/>
</dbReference>
<keyword evidence="3" id="KW-1185">Reference proteome</keyword>
<keyword evidence="2" id="KW-0413">Isomerase</keyword>
<evidence type="ECO:0000313" key="2">
    <source>
        <dbReference type="EMBL" id="ADC66361.1"/>
    </source>
</evidence>
<sequence length="251" mass="28938">MLGFQPGVDQKLEDALKFAKENDFDHVEILMDHPYYHYEYLNSATVLELKGIYDVEIIIHASAVYTNFLSVSSVMRKASYEELEKTLKFAEEIDSPLVTIHLGWNPGFITSRGFIFKEGWYEKTNERALEELKGFLADKEIVAIENTISVRGVIEKKLREIFEETEAKITLDVGHYNVKEGHELFLEYEEKIANIHLHDNRGEYDEHLPLGEGSVDFKAFIPKNYKGYLTLELRDEDGILASKKILEEVLG</sequence>
<dbReference type="InterPro" id="IPR036237">
    <property type="entry name" value="Xyl_isomerase-like_sf"/>
</dbReference>
<dbReference type="AlphaFoldDB" id="D3S0X0"/>
<organism evidence="2 3">
    <name type="scientific">Ferroglobus placidus (strain DSM 10642 / AEDII12DO)</name>
    <dbReference type="NCBI Taxonomy" id="589924"/>
    <lineage>
        <taxon>Archaea</taxon>
        <taxon>Methanobacteriati</taxon>
        <taxon>Methanobacteriota</taxon>
        <taxon>Archaeoglobi</taxon>
        <taxon>Archaeoglobales</taxon>
        <taxon>Archaeoglobaceae</taxon>
        <taxon>Ferroglobus</taxon>
    </lineage>
</organism>
<proteinExistence type="predicted"/>
<evidence type="ECO:0000313" key="3">
    <source>
        <dbReference type="Proteomes" id="UP000002613"/>
    </source>
</evidence>
<dbReference type="Gene3D" id="3.20.20.150">
    <property type="entry name" value="Divalent-metal-dependent TIM barrel enzymes"/>
    <property type="match status" value="1"/>
</dbReference>
<dbReference type="EMBL" id="CP001899">
    <property type="protein sequence ID" value="ADC66361.1"/>
    <property type="molecule type" value="Genomic_DNA"/>
</dbReference>
<reference evidence="3" key="1">
    <citation type="submission" date="2010-02" db="EMBL/GenBank/DDBJ databases">
        <title>Complete sequence of Ferroglobus placidus DSM 10642.</title>
        <authorList>
            <consortium name="US DOE Joint Genome Institute"/>
            <person name="Lucas S."/>
            <person name="Copeland A."/>
            <person name="Lapidus A."/>
            <person name="Cheng J.-F."/>
            <person name="Bruce D."/>
            <person name="Goodwin L."/>
            <person name="Pitluck S."/>
            <person name="Saunders E."/>
            <person name="Brettin T."/>
            <person name="Detter J.C."/>
            <person name="Han C."/>
            <person name="Tapia R."/>
            <person name="Larimer F."/>
            <person name="Land M."/>
            <person name="Hauser L."/>
            <person name="Kyrpides N."/>
            <person name="Ivanova N."/>
            <person name="Holmes D."/>
            <person name="Lovley D."/>
            <person name="Kyrpides N."/>
            <person name="Anderson I.J."/>
            <person name="Woyke T."/>
        </authorList>
    </citation>
    <scope>NUCLEOTIDE SEQUENCE [LARGE SCALE GENOMIC DNA]</scope>
    <source>
        <strain evidence="3">DSM 10642 / AEDII12DO</strain>
    </source>
</reference>
<dbReference type="PANTHER" id="PTHR12110">
    <property type="entry name" value="HYDROXYPYRUVATE ISOMERASE"/>
    <property type="match status" value="1"/>
</dbReference>
<feature type="domain" description="Xylose isomerase-like TIM barrel" evidence="1">
    <location>
        <begin position="17"/>
        <end position="241"/>
    </location>
</feature>
<evidence type="ECO:0000259" key="1">
    <source>
        <dbReference type="Pfam" id="PF01261"/>
    </source>
</evidence>
<dbReference type="HOGENOM" id="CLU_050006_7_2_2"/>
<dbReference type="STRING" id="589924.Ferp_2235"/>
<name>D3S0X0_FERPA</name>